<dbReference type="AlphaFoldDB" id="A0A0F9UCX3"/>
<evidence type="ECO:0000313" key="1">
    <source>
        <dbReference type="EMBL" id="KKN51458.1"/>
    </source>
</evidence>
<protein>
    <submittedName>
        <fullName evidence="1">Uncharacterized protein</fullName>
    </submittedName>
</protein>
<gene>
    <name evidence="1" type="ORF">LCGC14_0622740</name>
</gene>
<dbReference type="EMBL" id="LAZR01001063">
    <property type="protein sequence ID" value="KKN51458.1"/>
    <property type="molecule type" value="Genomic_DNA"/>
</dbReference>
<organism evidence="1">
    <name type="scientific">marine sediment metagenome</name>
    <dbReference type="NCBI Taxonomy" id="412755"/>
    <lineage>
        <taxon>unclassified sequences</taxon>
        <taxon>metagenomes</taxon>
        <taxon>ecological metagenomes</taxon>
    </lineage>
</organism>
<name>A0A0F9UCX3_9ZZZZ</name>
<sequence>MGFIDYGGHVGMFRVDKDCVQLCTIRNTASCSICRAKLPKGSKVLSKDGWKKFCLDCQPILFARIRGEFRNFDAIMKQTEADLKINMEKYKTQNIVSLI</sequence>
<accession>A0A0F9UCX3</accession>
<proteinExistence type="predicted"/>
<reference evidence="1" key="1">
    <citation type="journal article" date="2015" name="Nature">
        <title>Complex archaea that bridge the gap between prokaryotes and eukaryotes.</title>
        <authorList>
            <person name="Spang A."/>
            <person name="Saw J.H."/>
            <person name="Jorgensen S.L."/>
            <person name="Zaremba-Niedzwiedzka K."/>
            <person name="Martijn J."/>
            <person name="Lind A.E."/>
            <person name="van Eijk R."/>
            <person name="Schleper C."/>
            <person name="Guy L."/>
            <person name="Ettema T.J."/>
        </authorList>
    </citation>
    <scope>NUCLEOTIDE SEQUENCE</scope>
</reference>
<comment type="caution">
    <text evidence="1">The sequence shown here is derived from an EMBL/GenBank/DDBJ whole genome shotgun (WGS) entry which is preliminary data.</text>
</comment>